<accession>A0A246FPD0</accession>
<dbReference type="Proteomes" id="UP000197277">
    <property type="component" value="Unassembled WGS sequence"/>
</dbReference>
<organism evidence="3 4">
    <name type="scientific">Hymenobacter amundsenii</name>
    <dbReference type="NCBI Taxonomy" id="2006685"/>
    <lineage>
        <taxon>Bacteria</taxon>
        <taxon>Pseudomonadati</taxon>
        <taxon>Bacteroidota</taxon>
        <taxon>Cytophagia</taxon>
        <taxon>Cytophagales</taxon>
        <taxon>Hymenobacteraceae</taxon>
        <taxon>Hymenobacter</taxon>
    </lineage>
</organism>
<feature type="chain" id="PRO_5012286609" evidence="2">
    <location>
        <begin position="24"/>
        <end position="103"/>
    </location>
</feature>
<dbReference type="EMBL" id="NIRR01000002">
    <property type="protein sequence ID" value="OWP64615.1"/>
    <property type="molecule type" value="Genomic_DNA"/>
</dbReference>
<dbReference type="AlphaFoldDB" id="A0A246FPD0"/>
<name>A0A246FPD0_9BACT</name>
<comment type="caution">
    <text evidence="3">The sequence shown here is derived from an EMBL/GenBank/DDBJ whole genome shotgun (WGS) entry which is preliminary data.</text>
</comment>
<feature type="signal peptide" evidence="2">
    <location>
        <begin position="1"/>
        <end position="23"/>
    </location>
</feature>
<evidence type="ECO:0000313" key="4">
    <source>
        <dbReference type="Proteomes" id="UP000197277"/>
    </source>
</evidence>
<keyword evidence="4" id="KW-1185">Reference proteome</keyword>
<reference evidence="3 4" key="1">
    <citation type="submission" date="2017-06" db="EMBL/GenBank/DDBJ databases">
        <title>Hymenobacter amundsenii sp. nov. isolated from regoliths in Antarctica.</title>
        <authorList>
            <person name="Sedlacek I."/>
            <person name="Kralova S."/>
            <person name="Pantucek R."/>
            <person name="Svec P."/>
            <person name="Holochova P."/>
            <person name="Stankova E."/>
            <person name="Vrbovska V."/>
            <person name="Busse H.-J."/>
        </authorList>
    </citation>
    <scope>NUCLEOTIDE SEQUENCE [LARGE SCALE GENOMIC DNA]</scope>
    <source>
        <strain evidence="3 4">CCM 8682</strain>
    </source>
</reference>
<feature type="region of interest" description="Disordered" evidence="1">
    <location>
        <begin position="61"/>
        <end position="103"/>
    </location>
</feature>
<proteinExistence type="predicted"/>
<keyword evidence="2" id="KW-0732">Signal</keyword>
<evidence type="ECO:0000256" key="1">
    <source>
        <dbReference type="SAM" id="MobiDB-lite"/>
    </source>
</evidence>
<evidence type="ECO:0000256" key="2">
    <source>
        <dbReference type="SAM" id="SignalP"/>
    </source>
</evidence>
<sequence length="103" mass="11160">MNDNIMLRYLTLAALLSCGTAFAATAQTNQPETSVPKIETHLAPSDTTNRVEGIYVAPGMTGAPKQRVTTDYDNQPLKSVKAARSKASTLSSEPPKRSRKQRP</sequence>
<gene>
    <name evidence="3" type="ORF">CDA63_02325</name>
</gene>
<evidence type="ECO:0000313" key="3">
    <source>
        <dbReference type="EMBL" id="OWP64615.1"/>
    </source>
</evidence>
<feature type="compositionally biased region" description="Polar residues" evidence="1">
    <location>
        <begin position="67"/>
        <end position="77"/>
    </location>
</feature>
<protein>
    <submittedName>
        <fullName evidence="3">Uncharacterized protein</fullName>
    </submittedName>
</protein>